<evidence type="ECO:0000313" key="2">
    <source>
        <dbReference type="Proteomes" id="UP001057402"/>
    </source>
</evidence>
<gene>
    <name evidence="1" type="ORF">MLD38_003093</name>
</gene>
<name>A0ACB9S0Y8_9MYRT</name>
<protein>
    <submittedName>
        <fullName evidence="1">Uncharacterized protein</fullName>
    </submittedName>
</protein>
<reference evidence="2" key="1">
    <citation type="journal article" date="2023" name="Front. Plant Sci.">
        <title>Chromosomal-level genome assembly of Melastoma candidum provides insights into trichome evolution.</title>
        <authorList>
            <person name="Zhong Y."/>
            <person name="Wu W."/>
            <person name="Sun C."/>
            <person name="Zou P."/>
            <person name="Liu Y."/>
            <person name="Dai S."/>
            <person name="Zhou R."/>
        </authorList>
    </citation>
    <scope>NUCLEOTIDE SEQUENCE [LARGE SCALE GENOMIC DNA]</scope>
</reference>
<proteinExistence type="predicted"/>
<organism evidence="1 2">
    <name type="scientific">Melastoma candidum</name>
    <dbReference type="NCBI Taxonomy" id="119954"/>
    <lineage>
        <taxon>Eukaryota</taxon>
        <taxon>Viridiplantae</taxon>
        <taxon>Streptophyta</taxon>
        <taxon>Embryophyta</taxon>
        <taxon>Tracheophyta</taxon>
        <taxon>Spermatophyta</taxon>
        <taxon>Magnoliopsida</taxon>
        <taxon>eudicotyledons</taxon>
        <taxon>Gunneridae</taxon>
        <taxon>Pentapetalae</taxon>
        <taxon>rosids</taxon>
        <taxon>malvids</taxon>
        <taxon>Myrtales</taxon>
        <taxon>Melastomataceae</taxon>
        <taxon>Melastomatoideae</taxon>
        <taxon>Melastomateae</taxon>
        <taxon>Melastoma</taxon>
    </lineage>
</organism>
<sequence length="143" mass="16621">MADTSSIWLEFSSFSNPWEMTRTQVKDFERSRFIPARFGNTIRRRPKVLEWFRAEGPPVDKRQSRKTRNEPKAATTNMGIIRHQGHLLQNSRIRNQCYQRRAPGTPKAVKRAGRGRSALEVPERAPLQRRRKASALPWVLGRA</sequence>
<dbReference type="EMBL" id="CM042881">
    <property type="protein sequence ID" value="KAI4385020.1"/>
    <property type="molecule type" value="Genomic_DNA"/>
</dbReference>
<keyword evidence="2" id="KW-1185">Reference proteome</keyword>
<comment type="caution">
    <text evidence="1">The sequence shown here is derived from an EMBL/GenBank/DDBJ whole genome shotgun (WGS) entry which is preliminary data.</text>
</comment>
<dbReference type="Proteomes" id="UP001057402">
    <property type="component" value="Chromosome 2"/>
</dbReference>
<evidence type="ECO:0000313" key="1">
    <source>
        <dbReference type="EMBL" id="KAI4385020.1"/>
    </source>
</evidence>
<accession>A0ACB9S0Y8</accession>